<organism evidence="4 5">
    <name type="scientific">Phakopsora pachyrhizi</name>
    <name type="common">Asian soybean rust disease fungus</name>
    <dbReference type="NCBI Taxonomy" id="170000"/>
    <lineage>
        <taxon>Eukaryota</taxon>
        <taxon>Fungi</taxon>
        <taxon>Dikarya</taxon>
        <taxon>Basidiomycota</taxon>
        <taxon>Pucciniomycotina</taxon>
        <taxon>Pucciniomycetes</taxon>
        <taxon>Pucciniales</taxon>
        <taxon>Phakopsoraceae</taxon>
        <taxon>Phakopsora</taxon>
    </lineage>
</organism>
<dbReference type="InterPro" id="IPR051380">
    <property type="entry name" value="pH-response_reg_palI/RIM9"/>
</dbReference>
<dbReference type="PANTHER" id="PTHR28013">
    <property type="entry name" value="PROTEIN DCV1-RELATED"/>
    <property type="match status" value="1"/>
</dbReference>
<evidence type="ECO:0000256" key="1">
    <source>
        <dbReference type="SAM" id="MobiDB-lite"/>
    </source>
</evidence>
<keyword evidence="2" id="KW-0812">Transmembrane</keyword>
<feature type="chain" id="PRO_5043673090" evidence="3">
    <location>
        <begin position="26"/>
        <end position="689"/>
    </location>
</feature>
<dbReference type="InterPro" id="IPR009571">
    <property type="entry name" value="SUR7/Rim9-like_fungi"/>
</dbReference>
<feature type="transmembrane region" description="Helical" evidence="2">
    <location>
        <begin position="182"/>
        <end position="203"/>
    </location>
</feature>
<feature type="transmembrane region" description="Helical" evidence="2">
    <location>
        <begin position="102"/>
        <end position="126"/>
    </location>
</feature>
<comment type="caution">
    <text evidence="4">The sequence shown here is derived from an EMBL/GenBank/DDBJ whole genome shotgun (WGS) entry which is preliminary data.</text>
</comment>
<dbReference type="GO" id="GO:0005886">
    <property type="term" value="C:plasma membrane"/>
    <property type="evidence" value="ECO:0007669"/>
    <property type="project" value="InterPro"/>
</dbReference>
<keyword evidence="3" id="KW-0732">Signal</keyword>
<evidence type="ECO:0000313" key="5">
    <source>
        <dbReference type="Proteomes" id="UP001153365"/>
    </source>
</evidence>
<feature type="compositionally biased region" description="Polar residues" evidence="1">
    <location>
        <begin position="368"/>
        <end position="390"/>
    </location>
</feature>
<dbReference type="Pfam" id="PF06687">
    <property type="entry name" value="SUR7"/>
    <property type="match status" value="1"/>
</dbReference>
<feature type="region of interest" description="Disordered" evidence="1">
    <location>
        <begin position="669"/>
        <end position="689"/>
    </location>
</feature>
<feature type="transmembrane region" description="Helical" evidence="2">
    <location>
        <begin position="138"/>
        <end position="162"/>
    </location>
</feature>
<keyword evidence="5" id="KW-1185">Reference proteome</keyword>
<feature type="region of interest" description="Disordered" evidence="1">
    <location>
        <begin position="334"/>
        <end position="390"/>
    </location>
</feature>
<dbReference type="Proteomes" id="UP001153365">
    <property type="component" value="Unassembled WGS sequence"/>
</dbReference>
<protein>
    <submittedName>
        <fullName evidence="4">SUR7/PalI family-domain-containing protein</fullName>
    </submittedName>
</protein>
<dbReference type="EMBL" id="CALTRL010002349">
    <property type="protein sequence ID" value="CAH7675489.1"/>
    <property type="molecule type" value="Genomic_DNA"/>
</dbReference>
<proteinExistence type="predicted"/>
<keyword evidence="2" id="KW-0472">Membrane</keyword>
<name>A0AAV0B0Q5_PHAPC</name>
<feature type="compositionally biased region" description="Polar residues" evidence="1">
    <location>
        <begin position="334"/>
        <end position="352"/>
    </location>
</feature>
<feature type="signal peptide" evidence="3">
    <location>
        <begin position="1"/>
        <end position="25"/>
    </location>
</feature>
<reference evidence="4" key="1">
    <citation type="submission" date="2022-06" db="EMBL/GenBank/DDBJ databases">
        <authorList>
            <consortium name="SYNGENTA / RWTH Aachen University"/>
        </authorList>
    </citation>
    <scope>NUCLEOTIDE SEQUENCE</scope>
</reference>
<dbReference type="GO" id="GO:0032153">
    <property type="term" value="C:cell division site"/>
    <property type="evidence" value="ECO:0007669"/>
    <property type="project" value="TreeGrafter"/>
</dbReference>
<evidence type="ECO:0000313" key="4">
    <source>
        <dbReference type="EMBL" id="CAH7675489.1"/>
    </source>
</evidence>
<dbReference type="PANTHER" id="PTHR28013:SF4">
    <property type="entry name" value="MARVEL DOMAIN-CONTAINING PROTEIN"/>
    <property type="match status" value="1"/>
</dbReference>
<dbReference type="AlphaFoldDB" id="A0AAV0B0Q5"/>
<keyword evidence="2" id="KW-1133">Transmembrane helix</keyword>
<evidence type="ECO:0000256" key="2">
    <source>
        <dbReference type="SAM" id="Phobius"/>
    </source>
</evidence>
<sequence length="689" mass="75454">MINPSTPGTLVVLAGSLLLSLSTLSTPVIKSIFFLSAKVDATVSSTKISGTLKLGTLGYCIELGSQLACSPLRFGYDISPGSIASLPQVTNLDIPTDLIKTLSYALILHPIAAGLALISAIVGFIAHFREYSQSCLTSFFTSLAATAAFLAFAFDIVAFNIAKSRIVDASTSSTRTEATLGKAIWITLGGWLCLAFSGVFFCVGRCVVRKKRFNQANSATLRPIADDMFASQMRQEALEAEEANKKSARKKNETSIPTFSEFGSEDVAHERIPLARFEESNEENRFSDHQPFRAHSEENNNNYRAADAHAPEVVGGFRPPSNLSRLNSIGVESNYTQNKYPSRRGTLTSNQPKPVGNMYNDLPPHVTPASNSMSASPQNSQLDDPQNLLSTEGSKQNFRAQLPGDDRYYIPSVSSQLSQNLMYPTYDRPKFPHYTEASSHHSEFRPEQSGDTYITGANLNRREQGYESHQNNVAESYGQFTPSQESHAQFHSQLPIAHNLVGDPYAAVRQPHGEFVNNQVFLPDQHRSAAQNVYQSEQTQFPNEYSQPIQSNYPGRSGSAAVEAVGQTAYHSEPSQFSSGFPLPIQSNHPSYLGQATTGLTDLNPPRDSFQPVNHEHQQYRSHYASQSGHQINEADVHGWYNPAISQSEDLRVSTQCDAGLSRETITAHGTDHFQGASGSNATPPPGYR</sequence>
<dbReference type="GO" id="GO:0035838">
    <property type="term" value="C:growing cell tip"/>
    <property type="evidence" value="ECO:0007669"/>
    <property type="project" value="TreeGrafter"/>
</dbReference>
<gene>
    <name evidence="4" type="ORF">PPACK8108_LOCUS10508</name>
</gene>
<evidence type="ECO:0000256" key="3">
    <source>
        <dbReference type="SAM" id="SignalP"/>
    </source>
</evidence>
<accession>A0AAV0B0Q5</accession>